<proteinExistence type="predicted"/>
<dbReference type="Proteomes" id="UP001596203">
    <property type="component" value="Unassembled WGS sequence"/>
</dbReference>
<evidence type="ECO:0000259" key="5">
    <source>
        <dbReference type="PROSITE" id="PS50977"/>
    </source>
</evidence>
<evidence type="ECO:0000256" key="1">
    <source>
        <dbReference type="ARBA" id="ARBA00023015"/>
    </source>
</evidence>
<dbReference type="InterPro" id="IPR001647">
    <property type="entry name" value="HTH_TetR"/>
</dbReference>
<gene>
    <name evidence="6" type="ORF">ACFP2T_40140</name>
</gene>
<protein>
    <submittedName>
        <fullName evidence="6">TetR/AcrR family transcriptional regulator</fullName>
    </submittedName>
</protein>
<name>A0ABW1KLK8_9ACTN</name>
<dbReference type="PROSITE" id="PS50977">
    <property type="entry name" value="HTH_TETR_2"/>
    <property type="match status" value="1"/>
</dbReference>
<dbReference type="SUPFAM" id="SSF46689">
    <property type="entry name" value="Homeodomain-like"/>
    <property type="match status" value="1"/>
</dbReference>
<dbReference type="Gene3D" id="1.10.357.10">
    <property type="entry name" value="Tetracycline Repressor, domain 2"/>
    <property type="match status" value="1"/>
</dbReference>
<dbReference type="SUPFAM" id="SSF48498">
    <property type="entry name" value="Tetracyclin repressor-like, C-terminal domain"/>
    <property type="match status" value="1"/>
</dbReference>
<dbReference type="InterPro" id="IPR025996">
    <property type="entry name" value="MT1864/Rv1816-like_C"/>
</dbReference>
<comment type="caution">
    <text evidence="6">The sequence shown here is derived from an EMBL/GenBank/DDBJ whole genome shotgun (WGS) entry which is preliminary data.</text>
</comment>
<dbReference type="InterPro" id="IPR050109">
    <property type="entry name" value="HTH-type_TetR-like_transc_reg"/>
</dbReference>
<accession>A0ABW1KLK8</accession>
<dbReference type="PANTHER" id="PTHR30055:SF239">
    <property type="entry name" value="TRANSCRIPTIONAL REGULATORY PROTEIN"/>
    <property type="match status" value="1"/>
</dbReference>
<dbReference type="Pfam" id="PF00440">
    <property type="entry name" value="TetR_N"/>
    <property type="match status" value="1"/>
</dbReference>
<keyword evidence="3" id="KW-0804">Transcription</keyword>
<organism evidence="6 7">
    <name type="scientific">Plantactinospora solaniradicis</name>
    <dbReference type="NCBI Taxonomy" id="1723736"/>
    <lineage>
        <taxon>Bacteria</taxon>
        <taxon>Bacillati</taxon>
        <taxon>Actinomycetota</taxon>
        <taxon>Actinomycetes</taxon>
        <taxon>Micromonosporales</taxon>
        <taxon>Micromonosporaceae</taxon>
        <taxon>Plantactinospora</taxon>
    </lineage>
</organism>
<evidence type="ECO:0000256" key="4">
    <source>
        <dbReference type="PROSITE-ProRule" id="PRU00335"/>
    </source>
</evidence>
<feature type="domain" description="HTH tetR-type" evidence="5">
    <location>
        <begin position="14"/>
        <end position="74"/>
    </location>
</feature>
<dbReference type="PANTHER" id="PTHR30055">
    <property type="entry name" value="HTH-TYPE TRANSCRIPTIONAL REGULATOR RUTR"/>
    <property type="match status" value="1"/>
</dbReference>
<reference evidence="7" key="1">
    <citation type="journal article" date="2019" name="Int. J. Syst. Evol. Microbiol.">
        <title>The Global Catalogue of Microorganisms (GCM) 10K type strain sequencing project: providing services to taxonomists for standard genome sequencing and annotation.</title>
        <authorList>
            <consortium name="The Broad Institute Genomics Platform"/>
            <consortium name="The Broad Institute Genome Sequencing Center for Infectious Disease"/>
            <person name="Wu L."/>
            <person name="Ma J."/>
        </authorList>
    </citation>
    <scope>NUCLEOTIDE SEQUENCE [LARGE SCALE GENOMIC DNA]</scope>
    <source>
        <strain evidence="7">ZS-35-S2</strain>
    </source>
</reference>
<keyword evidence="7" id="KW-1185">Reference proteome</keyword>
<dbReference type="RefSeq" id="WP_377431867.1">
    <property type="nucleotide sequence ID" value="NZ_JBHSPR010000060.1"/>
</dbReference>
<evidence type="ECO:0000256" key="2">
    <source>
        <dbReference type="ARBA" id="ARBA00023125"/>
    </source>
</evidence>
<dbReference type="InterPro" id="IPR036271">
    <property type="entry name" value="Tet_transcr_reg_TetR-rel_C_sf"/>
</dbReference>
<feature type="DNA-binding region" description="H-T-H motif" evidence="4">
    <location>
        <begin position="37"/>
        <end position="56"/>
    </location>
</feature>
<dbReference type="InterPro" id="IPR009057">
    <property type="entry name" value="Homeodomain-like_sf"/>
</dbReference>
<evidence type="ECO:0000313" key="7">
    <source>
        <dbReference type="Proteomes" id="UP001596203"/>
    </source>
</evidence>
<dbReference type="Pfam" id="PF13305">
    <property type="entry name" value="TetR_C_33"/>
    <property type="match status" value="1"/>
</dbReference>
<dbReference type="EMBL" id="JBHSPR010000060">
    <property type="protein sequence ID" value="MFC6022355.1"/>
    <property type="molecule type" value="Genomic_DNA"/>
</dbReference>
<evidence type="ECO:0000313" key="6">
    <source>
        <dbReference type="EMBL" id="MFC6022355.1"/>
    </source>
</evidence>
<dbReference type="Gene3D" id="1.10.10.60">
    <property type="entry name" value="Homeodomain-like"/>
    <property type="match status" value="1"/>
</dbReference>
<evidence type="ECO:0000256" key="3">
    <source>
        <dbReference type="ARBA" id="ARBA00023163"/>
    </source>
</evidence>
<keyword evidence="2 4" id="KW-0238">DNA-binding</keyword>
<sequence>MVQSAPGDAVPRAGLSTTAVVDVALAVIDEQGPEALTLAAVAGRTGVAPPSLYKHVAGLAELRMLVGARVMDEMTERFAAAAMGRSGDEAVAVLMRGYRDYVREHPARYAALPPDPLHNPAMVAAGTRLLQVFLATLRGYGLTDSAAIHATRCARSIAHGFASIEASGGFGLPEDLDETYEQLIAMFVASLPRPDAPQRA</sequence>
<keyword evidence="1" id="KW-0805">Transcription regulation</keyword>